<evidence type="ECO:0000256" key="4">
    <source>
        <dbReference type="ARBA" id="ARBA00014409"/>
    </source>
</evidence>
<keyword evidence="8 14" id="KW-0560">Oxidoreductase</keyword>
<dbReference type="EC" id="1.17.4.1" evidence="3 14"/>
<dbReference type="CDD" id="cd02888">
    <property type="entry name" value="RNR_II_dimer"/>
    <property type="match status" value="1"/>
</dbReference>
<comment type="cofactor">
    <cofactor evidence="1 14">
        <name>adenosylcob(III)alamin</name>
        <dbReference type="ChEBI" id="CHEBI:18408"/>
    </cofactor>
</comment>
<keyword evidence="9" id="KW-0215">Deoxyribonucleotide synthesis</keyword>
<dbReference type="Proteomes" id="UP000069205">
    <property type="component" value="Chromosome"/>
</dbReference>
<dbReference type="AlphaFoldDB" id="A0A0K2GF05"/>
<dbReference type="UniPathway" id="UPA00326"/>
<dbReference type="InterPro" id="IPR008926">
    <property type="entry name" value="RNR_R1-su_N"/>
</dbReference>
<dbReference type="SUPFAM" id="SSF48168">
    <property type="entry name" value="R1 subunit of ribonucleotide reductase, N-terminal domain"/>
    <property type="match status" value="1"/>
</dbReference>
<evidence type="ECO:0000256" key="3">
    <source>
        <dbReference type="ARBA" id="ARBA00012274"/>
    </source>
</evidence>
<dbReference type="InterPro" id="IPR013344">
    <property type="entry name" value="RNR_NrdJ/NrdZ"/>
</dbReference>
<dbReference type="GO" id="GO:0009263">
    <property type="term" value="P:deoxyribonucleotide biosynthetic process"/>
    <property type="evidence" value="ECO:0007669"/>
    <property type="project" value="UniProtKB-KW"/>
</dbReference>
<dbReference type="PRINTS" id="PR01183">
    <property type="entry name" value="RIBORDTASEM1"/>
</dbReference>
<dbReference type="InterPro" id="IPR024434">
    <property type="entry name" value="TSCPD_dom"/>
</dbReference>
<comment type="catalytic activity">
    <reaction evidence="13 14">
        <text>a 2'-deoxyribonucleoside 5'-diphosphate + [thioredoxin]-disulfide + H2O = a ribonucleoside 5'-diphosphate + [thioredoxin]-dithiol</text>
        <dbReference type="Rhea" id="RHEA:23252"/>
        <dbReference type="Rhea" id="RHEA-COMP:10698"/>
        <dbReference type="Rhea" id="RHEA-COMP:10700"/>
        <dbReference type="ChEBI" id="CHEBI:15377"/>
        <dbReference type="ChEBI" id="CHEBI:29950"/>
        <dbReference type="ChEBI" id="CHEBI:50058"/>
        <dbReference type="ChEBI" id="CHEBI:57930"/>
        <dbReference type="ChEBI" id="CHEBI:73316"/>
        <dbReference type="EC" id="1.17.4.1"/>
    </reaction>
</comment>
<keyword evidence="19" id="KW-1185">Reference proteome</keyword>
<evidence type="ECO:0000256" key="14">
    <source>
        <dbReference type="RuleBase" id="RU364064"/>
    </source>
</evidence>
<keyword evidence="7 14" id="KW-0547">Nucleotide-binding</keyword>
<evidence type="ECO:0000256" key="10">
    <source>
        <dbReference type="ARBA" id="ARBA00023157"/>
    </source>
</evidence>
<evidence type="ECO:0000259" key="17">
    <source>
        <dbReference type="Pfam" id="PF12637"/>
    </source>
</evidence>
<name>A0A0K2GF05_NITMO</name>
<dbReference type="GO" id="GO:0005524">
    <property type="term" value="F:ATP binding"/>
    <property type="evidence" value="ECO:0007669"/>
    <property type="project" value="InterPro"/>
</dbReference>
<evidence type="ECO:0000259" key="16">
    <source>
        <dbReference type="Pfam" id="PF02867"/>
    </source>
</evidence>
<dbReference type="InterPro" id="IPR000788">
    <property type="entry name" value="RNR_lg_C"/>
</dbReference>
<dbReference type="STRING" id="42253.NITMOv2_3144"/>
<evidence type="ECO:0000256" key="13">
    <source>
        <dbReference type="ARBA" id="ARBA00047754"/>
    </source>
</evidence>
<keyword evidence="5 14" id="KW-0846">Cobalamin</keyword>
<evidence type="ECO:0000256" key="12">
    <source>
        <dbReference type="ARBA" id="ARBA00025437"/>
    </source>
</evidence>
<evidence type="ECO:0000313" key="19">
    <source>
        <dbReference type="Proteomes" id="UP000069205"/>
    </source>
</evidence>
<evidence type="ECO:0000256" key="5">
    <source>
        <dbReference type="ARBA" id="ARBA00022628"/>
    </source>
</evidence>
<dbReference type="Pfam" id="PF00317">
    <property type="entry name" value="Ribonuc_red_lgN"/>
    <property type="match status" value="1"/>
</dbReference>
<dbReference type="KEGG" id="nmv:NITMOv2_3144"/>
<protein>
    <recommendedName>
        <fullName evidence="4 14">Vitamin B12-dependent ribonucleotide reductase</fullName>
        <ecNumber evidence="3 14">1.17.4.1</ecNumber>
    </recommendedName>
</protein>
<dbReference type="EMBL" id="CP011801">
    <property type="protein sequence ID" value="ALA59543.1"/>
    <property type="molecule type" value="Genomic_DNA"/>
</dbReference>
<dbReference type="InterPro" id="IPR013509">
    <property type="entry name" value="RNR_lsu_N"/>
</dbReference>
<keyword evidence="10" id="KW-1015">Disulfide bond</keyword>
<keyword evidence="6 14" id="KW-0237">DNA synthesis</keyword>
<reference evidence="18 19" key="1">
    <citation type="journal article" date="2015" name="Proc. Natl. Acad. Sci. U.S.A.">
        <title>Expanded metabolic versatility of ubiquitous nitrite-oxidizing bacteria from the genus Nitrospira.</title>
        <authorList>
            <person name="Koch H."/>
            <person name="Lucker S."/>
            <person name="Albertsen M."/>
            <person name="Kitzinger K."/>
            <person name="Herbold C."/>
            <person name="Spieck E."/>
            <person name="Nielsen P.H."/>
            <person name="Wagner M."/>
            <person name="Daims H."/>
        </authorList>
    </citation>
    <scope>NUCLEOTIDE SEQUENCE [LARGE SCALE GENOMIC DNA]</scope>
    <source>
        <strain evidence="18 19">NSP M-1</strain>
    </source>
</reference>
<gene>
    <name evidence="18" type="ORF">NITMOv2_3144</name>
</gene>
<dbReference type="PANTHER" id="PTHR43371:SF1">
    <property type="entry name" value="RIBONUCLEOSIDE-DIPHOSPHATE REDUCTASE"/>
    <property type="match status" value="1"/>
</dbReference>
<dbReference type="PATRIC" id="fig|42253.5.peg.3097"/>
<dbReference type="SUPFAM" id="SSF51998">
    <property type="entry name" value="PFL-like glycyl radical enzymes"/>
    <property type="match status" value="1"/>
</dbReference>
<dbReference type="Pfam" id="PF02867">
    <property type="entry name" value="Ribonuc_red_lgC"/>
    <property type="match status" value="1"/>
</dbReference>
<evidence type="ECO:0000256" key="11">
    <source>
        <dbReference type="ARBA" id="ARBA00023285"/>
    </source>
</evidence>
<dbReference type="GO" id="GO:0004748">
    <property type="term" value="F:ribonucleoside-diphosphate reductase activity, thioredoxin disulfide as acceptor"/>
    <property type="evidence" value="ECO:0007669"/>
    <property type="project" value="UniProtKB-EC"/>
</dbReference>
<dbReference type="Pfam" id="PF12637">
    <property type="entry name" value="TSCPD"/>
    <property type="match status" value="1"/>
</dbReference>
<dbReference type="InterPro" id="IPR050862">
    <property type="entry name" value="RdRp_reductase_class-2"/>
</dbReference>
<evidence type="ECO:0000256" key="8">
    <source>
        <dbReference type="ARBA" id="ARBA00023002"/>
    </source>
</evidence>
<evidence type="ECO:0000313" key="18">
    <source>
        <dbReference type="EMBL" id="ALA59543.1"/>
    </source>
</evidence>
<evidence type="ECO:0000256" key="6">
    <source>
        <dbReference type="ARBA" id="ARBA00022634"/>
    </source>
</evidence>
<dbReference type="GO" id="GO:0071897">
    <property type="term" value="P:DNA biosynthetic process"/>
    <property type="evidence" value="ECO:0007669"/>
    <property type="project" value="UniProtKB-KW"/>
</dbReference>
<dbReference type="OrthoDB" id="9762933at2"/>
<dbReference type="GO" id="GO:0031419">
    <property type="term" value="F:cobalamin binding"/>
    <property type="evidence" value="ECO:0007669"/>
    <property type="project" value="UniProtKB-KW"/>
</dbReference>
<dbReference type="RefSeq" id="WP_053380534.1">
    <property type="nucleotide sequence ID" value="NZ_CP011801.1"/>
</dbReference>
<organism evidence="18 19">
    <name type="scientific">Nitrospira moscoviensis</name>
    <dbReference type="NCBI Taxonomy" id="42253"/>
    <lineage>
        <taxon>Bacteria</taxon>
        <taxon>Pseudomonadati</taxon>
        <taxon>Nitrospirota</taxon>
        <taxon>Nitrospiria</taxon>
        <taxon>Nitrospirales</taxon>
        <taxon>Nitrospiraceae</taxon>
        <taxon>Nitrospira</taxon>
    </lineage>
</organism>
<dbReference type="PANTHER" id="PTHR43371">
    <property type="entry name" value="VITAMIN B12-DEPENDENT RIBONUCLEOTIDE REDUCTASE"/>
    <property type="match status" value="1"/>
</dbReference>
<dbReference type="Gene3D" id="3.20.70.20">
    <property type="match status" value="1"/>
</dbReference>
<feature type="domain" description="Ribonucleotide reductase large subunit N-terminal" evidence="15">
    <location>
        <begin position="19"/>
        <end position="99"/>
    </location>
</feature>
<feature type="domain" description="TSCPD" evidence="17">
    <location>
        <begin position="622"/>
        <end position="711"/>
    </location>
</feature>
<evidence type="ECO:0000256" key="9">
    <source>
        <dbReference type="ARBA" id="ARBA00023116"/>
    </source>
</evidence>
<sequence>MTNAETDPIQASTLEYIPLSDNALTVLRERYLAKDDQGNIVETVDQLWARVAREIAMVETLYEATHEEVASLEEQFRRMLASRTFLPNSPTLMNAGRPGSHKQYSACFVIPIEDDMQSIGNAVTAALLIHKSGGGTGFSFSNLRPKRDRVRSSGGVASGPVSFMKIIDGATEQVRQGGTRRGANMGILHVQHPDILDFVGCKTHDGQIRNFNISVAATDEFMTAVKEDRLYALINPRTKQPVKQISARLVFDRIVEEAWKTGDPGLFFINRANRACPIPAMGEIASTNPCGEIPLHGFDACTLGSIDLAKHLRIQPGDGEYELDWESLDQTIRLAVRFLDNIIDANDHPLPQINAMTRQTRRIGLGIMGYARLLMMLGLPYGSEEALRFTERLAHQMKAMAWRASAQLAHTRGVYPAWKGSKHEQEGRRVRHSYVTTVAPTGSISMIADTSAGCEPEFALVWFKHVLEGRKLPYLCDLFEATARREGWWHDDLIDKIAANHGSCRGLKDVPAHRQPVFTVAHDLTPEQHVRVQAAWQRFSDTAVSKTINLPCTATVEDVRHAYLLAWELDCSGITVYRDGSRASQVLNLGKADRNGSLSTNGTSQVPDADLPIAHPFELPDVLDAKRVHVKTTDGHVYVTISTLKTRPLEVFIHTPVEASNAEIYESFARVLSISLRSGVPVEALLEQLEKANQRYGSVASIPAAIIRALRMSQLIKENGEGLPPCPQCNQGTVRQENCLLCRHCGWTKCS</sequence>
<keyword evidence="11 14" id="KW-0170">Cobalt</keyword>
<feature type="domain" description="Ribonucleotide reductase large subunit C-terminal" evidence="16">
    <location>
        <begin position="105"/>
        <end position="577"/>
    </location>
</feature>
<evidence type="ECO:0000256" key="2">
    <source>
        <dbReference type="ARBA" id="ARBA00007405"/>
    </source>
</evidence>
<evidence type="ECO:0000256" key="7">
    <source>
        <dbReference type="ARBA" id="ARBA00022741"/>
    </source>
</evidence>
<evidence type="ECO:0000259" key="15">
    <source>
        <dbReference type="Pfam" id="PF00317"/>
    </source>
</evidence>
<dbReference type="NCBIfam" id="TIGR02504">
    <property type="entry name" value="NrdJ_Z"/>
    <property type="match status" value="1"/>
</dbReference>
<proteinExistence type="inferred from homology"/>
<evidence type="ECO:0000256" key="1">
    <source>
        <dbReference type="ARBA" id="ARBA00001922"/>
    </source>
</evidence>
<comment type="similarity">
    <text evidence="2 14">Belongs to the ribonucleoside diphosphate reductase class-2 family.</text>
</comment>
<accession>A0A0K2GF05</accession>
<comment type="function">
    <text evidence="12 14">Catalyzes the reduction of ribonucleotides to deoxyribonucleotides. May function to provide a pool of deoxyribonucleotide precursors for DNA repair during oxygen limitation and/or for immediate growth after restoration of oxygen.</text>
</comment>